<dbReference type="Pfam" id="PF14542">
    <property type="entry name" value="Acetyltransf_CG"/>
    <property type="match status" value="2"/>
</dbReference>
<dbReference type="InterPro" id="IPR031165">
    <property type="entry name" value="GNAT_YJDJ"/>
</dbReference>
<dbReference type="EMBL" id="FONR01000037">
    <property type="protein sequence ID" value="SFH00045.1"/>
    <property type="molecule type" value="Genomic_DNA"/>
</dbReference>
<dbReference type="InterPro" id="IPR000182">
    <property type="entry name" value="GNAT_dom"/>
</dbReference>
<evidence type="ECO:0000256" key="1">
    <source>
        <dbReference type="SAM" id="MobiDB-lite"/>
    </source>
</evidence>
<dbReference type="InterPro" id="IPR016181">
    <property type="entry name" value="Acyl_CoA_acyltransferase"/>
</dbReference>
<dbReference type="CDD" id="cd04301">
    <property type="entry name" value="NAT_SF"/>
    <property type="match status" value="1"/>
</dbReference>
<accession>A0A1I2WFF0</accession>
<gene>
    <name evidence="4" type="ORF">SAMN02787118_13713</name>
</gene>
<evidence type="ECO:0000313" key="5">
    <source>
        <dbReference type="Proteomes" id="UP000181942"/>
    </source>
</evidence>
<organism evidence="4 5">
    <name type="scientific">Streptomyces mirabilis</name>
    <dbReference type="NCBI Taxonomy" id="68239"/>
    <lineage>
        <taxon>Bacteria</taxon>
        <taxon>Bacillati</taxon>
        <taxon>Actinomycetota</taxon>
        <taxon>Actinomycetes</taxon>
        <taxon>Kitasatosporales</taxon>
        <taxon>Streptomycetaceae</taxon>
        <taxon>Streptomyces</taxon>
    </lineage>
</organism>
<evidence type="ECO:0000259" key="3">
    <source>
        <dbReference type="PROSITE" id="PS51729"/>
    </source>
</evidence>
<feature type="domain" description="N-acetyltransferase" evidence="3">
    <location>
        <begin position="199"/>
        <end position="285"/>
    </location>
</feature>
<dbReference type="AlphaFoldDB" id="A0A1I2WFF0"/>
<protein>
    <submittedName>
        <fullName evidence="4">Predicted acetyltransferase, GNAT superfamily</fullName>
    </submittedName>
</protein>
<dbReference type="PANTHER" id="PTHR31435:SF10">
    <property type="entry name" value="BSR4717 PROTEIN"/>
    <property type="match status" value="1"/>
</dbReference>
<feature type="region of interest" description="Disordered" evidence="1">
    <location>
        <begin position="291"/>
        <end position="315"/>
    </location>
</feature>
<dbReference type="GO" id="GO:0016747">
    <property type="term" value="F:acyltransferase activity, transferring groups other than amino-acyl groups"/>
    <property type="evidence" value="ECO:0007669"/>
    <property type="project" value="InterPro"/>
</dbReference>
<dbReference type="PROSITE" id="PS51729">
    <property type="entry name" value="GNAT_YJDJ"/>
    <property type="match status" value="2"/>
</dbReference>
<name>A0A1I2WFF0_9ACTN</name>
<feature type="compositionally biased region" description="Polar residues" evidence="1">
    <location>
        <begin position="1"/>
        <end position="11"/>
    </location>
</feature>
<dbReference type="SUPFAM" id="SSF55729">
    <property type="entry name" value="Acyl-CoA N-acyltransferases (Nat)"/>
    <property type="match status" value="2"/>
</dbReference>
<feature type="region of interest" description="Disordered" evidence="1">
    <location>
        <begin position="1"/>
        <end position="27"/>
    </location>
</feature>
<evidence type="ECO:0000259" key="2">
    <source>
        <dbReference type="PROSITE" id="PS51186"/>
    </source>
</evidence>
<dbReference type="PROSITE" id="PS51186">
    <property type="entry name" value="GNAT"/>
    <property type="match status" value="1"/>
</dbReference>
<dbReference type="Gene3D" id="3.40.630.30">
    <property type="match status" value="2"/>
</dbReference>
<reference evidence="4 5" key="1">
    <citation type="submission" date="2016-10" db="EMBL/GenBank/DDBJ databases">
        <authorList>
            <person name="de Groot N.N."/>
        </authorList>
    </citation>
    <scope>NUCLEOTIDE SEQUENCE [LARGE SCALE GENOMIC DNA]</scope>
    <source>
        <strain evidence="4 5">OK461</strain>
    </source>
</reference>
<keyword evidence="4" id="KW-0808">Transferase</keyword>
<proteinExistence type="predicted"/>
<dbReference type="InterPro" id="IPR045057">
    <property type="entry name" value="Gcn5-rel_NAT"/>
</dbReference>
<dbReference type="RefSeq" id="WP_079174646.1">
    <property type="nucleotide sequence ID" value="NZ_FONR01000037.1"/>
</dbReference>
<feature type="compositionally biased region" description="Polar residues" evidence="1">
    <location>
        <begin position="297"/>
        <end position="309"/>
    </location>
</feature>
<dbReference type="PANTHER" id="PTHR31435">
    <property type="entry name" value="PROTEIN NATD1"/>
    <property type="match status" value="1"/>
</dbReference>
<dbReference type="Proteomes" id="UP000181942">
    <property type="component" value="Unassembled WGS sequence"/>
</dbReference>
<feature type="domain" description="N-acetyltransferase" evidence="3">
    <location>
        <begin position="46"/>
        <end position="133"/>
    </location>
</feature>
<evidence type="ECO:0000313" key="4">
    <source>
        <dbReference type="EMBL" id="SFH00045.1"/>
    </source>
</evidence>
<sequence length="315" mass="34271">MTSPTEPNRSTVGDVESADPGLPAQDQAVVIDDASDNPPAPAFDVVNDEKTGVYEAKAGDTEVAGLTYKAAGENRLVLLATSVFPEFRNQGIATELIRRVLDDVRAQGKTVTITCPIVRTFIERNPAYADLIDPEHPGAKRVTPVLDQPFRLPRGEGMTVTTSVEAEAAAREENNATLIAALDKTGLGEVESSWELDVINDTERSRWFAAIGAEAIAELSYRFVGGRVVLLTTWVDPAYRHHRVATELIARVLDEIRPTGKKITVICPVVGEFIARNLQYRDLIDKVHPGSGAYPSTDPQAGRTTSNRPLRSRTT</sequence>
<feature type="domain" description="N-acetyltransferase" evidence="2">
    <location>
        <begin position="13"/>
        <end position="167"/>
    </location>
</feature>